<dbReference type="AlphaFoldDB" id="A0A2H3JZZ5"/>
<dbReference type="OMA" id="QMDWIGD"/>
<feature type="region of interest" description="Disordered" evidence="1">
    <location>
        <begin position="294"/>
        <end position="397"/>
    </location>
</feature>
<feature type="compositionally biased region" description="Low complexity" evidence="1">
    <location>
        <begin position="216"/>
        <end position="238"/>
    </location>
</feature>
<proteinExistence type="predicted"/>
<feature type="compositionally biased region" description="Low complexity" evidence="1">
    <location>
        <begin position="49"/>
        <end position="59"/>
    </location>
</feature>
<dbReference type="OrthoDB" id="2507743at2759"/>
<feature type="compositionally biased region" description="Basic residues" evidence="1">
    <location>
        <begin position="195"/>
        <end position="215"/>
    </location>
</feature>
<feature type="compositionally biased region" description="Acidic residues" evidence="1">
    <location>
        <begin position="296"/>
        <end position="305"/>
    </location>
</feature>
<dbReference type="EMBL" id="KB468157">
    <property type="protein sequence ID" value="PCH44469.1"/>
    <property type="molecule type" value="Genomic_DNA"/>
</dbReference>
<accession>A0A2H3JZZ5</accession>
<feature type="region of interest" description="Disordered" evidence="1">
    <location>
        <begin position="185"/>
        <end position="261"/>
    </location>
</feature>
<evidence type="ECO:0000313" key="2">
    <source>
        <dbReference type="EMBL" id="PCH44469.1"/>
    </source>
</evidence>
<organism evidence="2 3">
    <name type="scientific">Wolfiporia cocos (strain MD-104)</name>
    <name type="common">Brown rot fungus</name>
    <dbReference type="NCBI Taxonomy" id="742152"/>
    <lineage>
        <taxon>Eukaryota</taxon>
        <taxon>Fungi</taxon>
        <taxon>Dikarya</taxon>
        <taxon>Basidiomycota</taxon>
        <taxon>Agaricomycotina</taxon>
        <taxon>Agaricomycetes</taxon>
        <taxon>Polyporales</taxon>
        <taxon>Phaeolaceae</taxon>
        <taxon>Wolfiporia</taxon>
    </lineage>
</organism>
<feature type="compositionally biased region" description="Low complexity" evidence="1">
    <location>
        <begin position="330"/>
        <end position="345"/>
    </location>
</feature>
<evidence type="ECO:0000256" key="1">
    <source>
        <dbReference type="SAM" id="MobiDB-lite"/>
    </source>
</evidence>
<reference evidence="2 3" key="1">
    <citation type="journal article" date="2012" name="Science">
        <title>The Paleozoic origin of enzymatic lignin decomposition reconstructed from 31 fungal genomes.</title>
        <authorList>
            <person name="Floudas D."/>
            <person name="Binder M."/>
            <person name="Riley R."/>
            <person name="Barry K."/>
            <person name="Blanchette R.A."/>
            <person name="Henrissat B."/>
            <person name="Martinez A.T."/>
            <person name="Otillar R."/>
            <person name="Spatafora J.W."/>
            <person name="Yadav J.S."/>
            <person name="Aerts A."/>
            <person name="Benoit I."/>
            <person name="Boyd A."/>
            <person name="Carlson A."/>
            <person name="Copeland A."/>
            <person name="Coutinho P.M."/>
            <person name="de Vries R.P."/>
            <person name="Ferreira P."/>
            <person name="Findley K."/>
            <person name="Foster B."/>
            <person name="Gaskell J."/>
            <person name="Glotzer D."/>
            <person name="Gorecki P."/>
            <person name="Heitman J."/>
            <person name="Hesse C."/>
            <person name="Hori C."/>
            <person name="Igarashi K."/>
            <person name="Jurgens J.A."/>
            <person name="Kallen N."/>
            <person name="Kersten P."/>
            <person name="Kohler A."/>
            <person name="Kuees U."/>
            <person name="Kumar T.K.A."/>
            <person name="Kuo A."/>
            <person name="LaButti K."/>
            <person name="Larrondo L.F."/>
            <person name="Lindquist E."/>
            <person name="Ling A."/>
            <person name="Lombard V."/>
            <person name="Lucas S."/>
            <person name="Lundell T."/>
            <person name="Martin R."/>
            <person name="McLaughlin D.J."/>
            <person name="Morgenstern I."/>
            <person name="Morin E."/>
            <person name="Murat C."/>
            <person name="Nagy L.G."/>
            <person name="Nolan M."/>
            <person name="Ohm R.A."/>
            <person name="Patyshakuliyeva A."/>
            <person name="Rokas A."/>
            <person name="Ruiz-Duenas F.J."/>
            <person name="Sabat G."/>
            <person name="Salamov A."/>
            <person name="Samejima M."/>
            <person name="Schmutz J."/>
            <person name="Slot J.C."/>
            <person name="St John F."/>
            <person name="Stenlid J."/>
            <person name="Sun H."/>
            <person name="Sun S."/>
            <person name="Syed K."/>
            <person name="Tsang A."/>
            <person name="Wiebenga A."/>
            <person name="Young D."/>
            <person name="Pisabarro A."/>
            <person name="Eastwood D.C."/>
            <person name="Martin F."/>
            <person name="Cullen D."/>
            <person name="Grigoriev I.V."/>
            <person name="Hibbett D.S."/>
        </authorList>
    </citation>
    <scope>NUCLEOTIDE SEQUENCE [LARGE SCALE GENOMIC DNA]</scope>
    <source>
        <strain evidence="2 3">MD-104</strain>
    </source>
</reference>
<protein>
    <submittedName>
        <fullName evidence="2">Uncharacterized protein</fullName>
    </submittedName>
</protein>
<evidence type="ECO:0000313" key="3">
    <source>
        <dbReference type="Proteomes" id="UP000218811"/>
    </source>
</evidence>
<feature type="compositionally biased region" description="Polar residues" evidence="1">
    <location>
        <begin position="378"/>
        <end position="387"/>
    </location>
</feature>
<dbReference type="Proteomes" id="UP000218811">
    <property type="component" value="Unassembled WGS sequence"/>
</dbReference>
<feature type="compositionally biased region" description="Polar residues" evidence="1">
    <location>
        <begin position="308"/>
        <end position="324"/>
    </location>
</feature>
<gene>
    <name evidence="2" type="ORF">WOLCODRAFT_139026</name>
</gene>
<sequence length="421" mass="46256">MFFPFSFSFNVPGLTNPFALRRKTILAPPQNRIAPFDAGARGDRKNLRRSPSPSLLSPVSRKRGWAPSDSEPSQPAEIRTSTSGYLDSPAKHRDGSMAASSQEDFEDMAADLPPPKRRRTLAGSIVSTALSAALIGTAVGLTVYRLWRDRGKQEALPPPPYEQGEWVPPKPDPEAELITEPVSVPTMHVTPPTPRTRKSRHVAGRRSYGRHRKSMSRSSLAAAAAPSVSSSSVSRLPATTEFNFGVPPPAPAQEDGDGDADMVIDDQMSWMSDRLASLIAEGQRALGKEVVVMSESQEDEVDDGSENWVDQDQGQGSSAASTLQLRPHRPSSLSLSHSRHASSSSIGTHSVSPRRTRFDASPPPRRRRREASEESEAFANTSISVGTSFHEDVSAWQSDEMREAMQRARERMLRERERGWR</sequence>
<name>A0A2H3JZZ5_WOLCO</name>
<keyword evidence="3" id="KW-1185">Reference proteome</keyword>
<dbReference type="STRING" id="742152.A0A2H3JZZ5"/>
<feature type="region of interest" description="Disordered" evidence="1">
    <location>
        <begin position="33"/>
        <end position="116"/>
    </location>
</feature>